<evidence type="ECO:0000313" key="3">
    <source>
        <dbReference type="EMBL" id="MBD7969640.1"/>
    </source>
</evidence>
<dbReference type="EMBL" id="JACSQL010000008">
    <property type="protein sequence ID" value="MBD7969640.1"/>
    <property type="molecule type" value="Genomic_DNA"/>
</dbReference>
<evidence type="ECO:0000259" key="2">
    <source>
        <dbReference type="SMART" id="SM00460"/>
    </source>
</evidence>
<gene>
    <name evidence="3" type="ORF">H9647_16385</name>
</gene>
<keyword evidence="1" id="KW-0812">Transmembrane</keyword>
<dbReference type="Proteomes" id="UP000608071">
    <property type="component" value="Unassembled WGS sequence"/>
</dbReference>
<evidence type="ECO:0000313" key="4">
    <source>
        <dbReference type="Proteomes" id="UP000608071"/>
    </source>
</evidence>
<dbReference type="Gene3D" id="3.10.620.30">
    <property type="match status" value="1"/>
</dbReference>
<dbReference type="InterPro" id="IPR002931">
    <property type="entry name" value="Transglutaminase-like"/>
</dbReference>
<feature type="transmembrane region" description="Helical" evidence="1">
    <location>
        <begin position="152"/>
        <end position="180"/>
    </location>
</feature>
<accession>A0ABR8T1K0</accession>
<reference evidence="3 4" key="1">
    <citation type="submission" date="2020-08" db="EMBL/GenBank/DDBJ databases">
        <title>A Genomic Blueprint of the Chicken Gut Microbiome.</title>
        <authorList>
            <person name="Gilroy R."/>
            <person name="Ravi A."/>
            <person name="Getino M."/>
            <person name="Pursley I."/>
            <person name="Horton D.L."/>
            <person name="Alikhan N.-F."/>
            <person name="Baker D."/>
            <person name="Gharbi K."/>
            <person name="Hall N."/>
            <person name="Watson M."/>
            <person name="Adriaenssens E.M."/>
            <person name="Foster-Nyarko E."/>
            <person name="Jarju S."/>
            <person name="Secka A."/>
            <person name="Antonio M."/>
            <person name="Oren A."/>
            <person name="Chaudhuri R."/>
            <person name="La Ragione R.M."/>
            <person name="Hildebrand F."/>
            <person name="Pallen M.J."/>
        </authorList>
    </citation>
    <scope>NUCLEOTIDE SEQUENCE [LARGE SCALE GENOMIC DNA]</scope>
    <source>
        <strain evidence="3 4">Sa2BVA9</strain>
    </source>
</reference>
<evidence type="ECO:0000256" key="1">
    <source>
        <dbReference type="SAM" id="Phobius"/>
    </source>
</evidence>
<protein>
    <submittedName>
        <fullName evidence="3">Transglutaminase domain-containing protein</fullName>
    </submittedName>
</protein>
<dbReference type="PANTHER" id="PTHR33490:SF3">
    <property type="entry name" value="CONSERVED INTEGRAL MEMBRANE PROTEIN"/>
    <property type="match status" value="1"/>
</dbReference>
<dbReference type="RefSeq" id="WP_191801939.1">
    <property type="nucleotide sequence ID" value="NZ_JACSQL010000008.1"/>
</dbReference>
<name>A0ABR8T1K0_9BACL</name>
<proteinExistence type="predicted"/>
<keyword evidence="1" id="KW-1133">Transmembrane helix</keyword>
<feature type="transmembrane region" description="Helical" evidence="1">
    <location>
        <begin position="108"/>
        <end position="131"/>
    </location>
</feature>
<dbReference type="PANTHER" id="PTHR33490">
    <property type="entry name" value="BLR5614 PROTEIN-RELATED"/>
    <property type="match status" value="1"/>
</dbReference>
<dbReference type="Pfam" id="PF01841">
    <property type="entry name" value="Transglut_core"/>
    <property type="match status" value="1"/>
</dbReference>
<dbReference type="InterPro" id="IPR038765">
    <property type="entry name" value="Papain-like_cys_pep_sf"/>
</dbReference>
<keyword evidence="4" id="KW-1185">Reference proteome</keyword>
<organism evidence="3 4">
    <name type="scientific">Paenibacillus gallinarum</name>
    <dbReference type="NCBI Taxonomy" id="2762232"/>
    <lineage>
        <taxon>Bacteria</taxon>
        <taxon>Bacillati</taxon>
        <taxon>Bacillota</taxon>
        <taxon>Bacilli</taxon>
        <taxon>Bacillales</taxon>
        <taxon>Paenibacillaceae</taxon>
        <taxon>Paenibacillus</taxon>
    </lineage>
</organism>
<dbReference type="SMART" id="SM00460">
    <property type="entry name" value="TGc"/>
    <property type="match status" value="1"/>
</dbReference>
<feature type="transmembrane region" description="Helical" evidence="1">
    <location>
        <begin position="39"/>
        <end position="62"/>
    </location>
</feature>
<comment type="caution">
    <text evidence="3">The sequence shown here is derived from an EMBL/GenBank/DDBJ whole genome shotgun (WGS) entry which is preliminary data.</text>
</comment>
<feature type="domain" description="Transglutaminase-like" evidence="2">
    <location>
        <begin position="298"/>
        <end position="361"/>
    </location>
</feature>
<sequence>MFESWIDSLLNGNVVTLVLLVILLVSLIQGFARGASRSAGALVNLVTEGMFTVIGLAGAFLLSMKLSPIIQTWLAQYSENIPNRDLKVWEQIYYTAITGLTDFPLMRFAVLFMISYAVIRFVLSVIGGLLTGLGLGRSNTRSRKDPGMISRLLGAAFGVVVGVARSILVIALLFILVSLYPGSAFSNYVESSPLYQQGAKKVIEPLSGTLIKERLPVITQAAKNELTGIMQRRYEVIDRSIPKDIEGAAAKVTENAATDEEKAKALYQWVGTRVEYDYGKVEDYEQRGIWNEQTPQDTFQTMKGVCIDYARLYAVMARSQGLDVKVITGLGYNGQGGYGAHAWNEVYLSETDEWVPLDPTWANSGNWFNPSNFYDTHIKDQSL</sequence>
<keyword evidence="1" id="KW-0472">Membrane</keyword>
<feature type="transmembrane region" description="Helical" evidence="1">
    <location>
        <begin position="12"/>
        <end position="32"/>
    </location>
</feature>
<dbReference type="SUPFAM" id="SSF54001">
    <property type="entry name" value="Cysteine proteinases"/>
    <property type="match status" value="1"/>
</dbReference>